<organism evidence="6">
    <name type="scientific">viral metagenome</name>
    <dbReference type="NCBI Taxonomy" id="1070528"/>
    <lineage>
        <taxon>unclassified sequences</taxon>
        <taxon>metagenomes</taxon>
        <taxon>organismal metagenomes</taxon>
    </lineage>
</organism>
<dbReference type="PROSITE" id="PS50103">
    <property type="entry name" value="ZF_C3H1"/>
    <property type="match status" value="1"/>
</dbReference>
<evidence type="ECO:0000256" key="4">
    <source>
        <dbReference type="SAM" id="Coils"/>
    </source>
</evidence>
<name>A0A6C0CN85_9ZZZZ</name>
<keyword evidence="4" id="KW-0175">Coiled coil</keyword>
<dbReference type="SUPFAM" id="SSF90229">
    <property type="entry name" value="CCCH zinc finger"/>
    <property type="match status" value="1"/>
</dbReference>
<dbReference type="SMART" id="SM00356">
    <property type="entry name" value="ZnF_C3H1"/>
    <property type="match status" value="2"/>
</dbReference>
<keyword evidence="3" id="KW-0862">Zinc</keyword>
<keyword evidence="1" id="KW-0479">Metal-binding</keyword>
<accession>A0A6C0CN85</accession>
<evidence type="ECO:0000256" key="1">
    <source>
        <dbReference type="ARBA" id="ARBA00022723"/>
    </source>
</evidence>
<dbReference type="EMBL" id="MN739445">
    <property type="protein sequence ID" value="QHT04935.1"/>
    <property type="molecule type" value="Genomic_DNA"/>
</dbReference>
<evidence type="ECO:0000259" key="5">
    <source>
        <dbReference type="PROSITE" id="PS50103"/>
    </source>
</evidence>
<dbReference type="AlphaFoldDB" id="A0A6C0CN85"/>
<feature type="coiled-coil region" evidence="4">
    <location>
        <begin position="160"/>
        <end position="187"/>
    </location>
</feature>
<dbReference type="Pfam" id="PF00642">
    <property type="entry name" value="zf-CCCH"/>
    <property type="match status" value="1"/>
</dbReference>
<evidence type="ECO:0000256" key="2">
    <source>
        <dbReference type="ARBA" id="ARBA00022771"/>
    </source>
</evidence>
<keyword evidence="2" id="KW-0863">Zinc-finger</keyword>
<dbReference type="InterPro" id="IPR000571">
    <property type="entry name" value="Znf_CCCH"/>
</dbReference>
<evidence type="ECO:0000256" key="3">
    <source>
        <dbReference type="ARBA" id="ARBA00022833"/>
    </source>
</evidence>
<proteinExistence type="predicted"/>
<dbReference type="Gene3D" id="4.10.1000.10">
    <property type="entry name" value="Zinc finger, CCCH-type"/>
    <property type="match status" value="1"/>
</dbReference>
<dbReference type="GO" id="GO:0008270">
    <property type="term" value="F:zinc ion binding"/>
    <property type="evidence" value="ECO:0007669"/>
    <property type="project" value="UniProtKB-KW"/>
</dbReference>
<dbReference type="InterPro" id="IPR036855">
    <property type="entry name" value="Znf_CCCH_sf"/>
</dbReference>
<protein>
    <recommendedName>
        <fullName evidence="5">C3H1-type domain-containing protein</fullName>
    </recommendedName>
</protein>
<sequence>MATEKLTPFVLMGNRFSTFKTNLCSGCDRQATQCAYAHNRKTLRRNPITTPYPLEECKNTVEKMYHPDFYKTEMCLEYAKSKTCKKGNVCPFIHEIQEKYKADRYFKRKTKFNFDDRYIPALLECIPESFYRDADADASASSDDFKVTAEEYDGEKVDLVAAKLREYDELKTALAEKKSEILELVSKKTEPTEN</sequence>
<evidence type="ECO:0000313" key="6">
    <source>
        <dbReference type="EMBL" id="QHT04935.1"/>
    </source>
</evidence>
<reference evidence="6" key="1">
    <citation type="journal article" date="2020" name="Nature">
        <title>Giant virus diversity and host interactions through global metagenomics.</title>
        <authorList>
            <person name="Schulz F."/>
            <person name="Roux S."/>
            <person name="Paez-Espino D."/>
            <person name="Jungbluth S."/>
            <person name="Walsh D.A."/>
            <person name="Denef V.J."/>
            <person name="McMahon K.D."/>
            <person name="Konstantinidis K.T."/>
            <person name="Eloe-Fadrosh E.A."/>
            <person name="Kyrpides N.C."/>
            <person name="Woyke T."/>
        </authorList>
    </citation>
    <scope>NUCLEOTIDE SEQUENCE</scope>
    <source>
        <strain evidence="6">GVMAG-M-3300021343-4</strain>
    </source>
</reference>
<feature type="domain" description="C3H1-type" evidence="5">
    <location>
        <begin position="69"/>
        <end position="97"/>
    </location>
</feature>